<evidence type="ECO:0008006" key="2">
    <source>
        <dbReference type="Google" id="ProtNLM"/>
    </source>
</evidence>
<accession>A0A382SD95</accession>
<gene>
    <name evidence="1" type="ORF">METZ01_LOCUS360697</name>
</gene>
<proteinExistence type="predicted"/>
<protein>
    <recommendedName>
        <fullName evidence="2">ADP-heptose--LPS heptosyltransferase</fullName>
    </recommendedName>
</protein>
<dbReference type="SUPFAM" id="SSF53756">
    <property type="entry name" value="UDP-Glycosyltransferase/glycogen phosphorylase"/>
    <property type="match status" value="1"/>
</dbReference>
<feature type="non-terminal residue" evidence="1">
    <location>
        <position position="1"/>
    </location>
</feature>
<sequence length="312" mass="37020">KEAINKNNNYVDGHVNYSTMLLSVNKLELGFEEYEWRKKSKVFSDYLNYADLKIKTPIWNGEELTGKTILIFSEQGIGDLIQFSRYLFLLKNQYKCKVIFRLKQNLSHFFSDKDIKIITDKDKIPSHDFHNHLVSLLRIFYKKNKNFPVSVNFIKENTEVTKKWNNIFNKYTGIKIGINSHSTTTVDKRRIPIENFKQVTSLKKINFFIIQKDFDKNKMKIINKYSNVNYFEDMDKTVKPFEDTIGIIKNLDLIITADTSLGHLSATLGKKTWIALPFVSDWRWFRDEKKSVWYENVTLYKQKQIGNWEEVF</sequence>
<dbReference type="EMBL" id="UINC01128229">
    <property type="protein sequence ID" value="SVD07843.1"/>
    <property type="molecule type" value="Genomic_DNA"/>
</dbReference>
<feature type="non-terminal residue" evidence="1">
    <location>
        <position position="312"/>
    </location>
</feature>
<organism evidence="1">
    <name type="scientific">marine metagenome</name>
    <dbReference type="NCBI Taxonomy" id="408172"/>
    <lineage>
        <taxon>unclassified sequences</taxon>
        <taxon>metagenomes</taxon>
        <taxon>ecological metagenomes</taxon>
    </lineage>
</organism>
<dbReference type="Gene3D" id="3.40.50.2000">
    <property type="entry name" value="Glycogen Phosphorylase B"/>
    <property type="match status" value="1"/>
</dbReference>
<dbReference type="AlphaFoldDB" id="A0A382SD95"/>
<name>A0A382SD95_9ZZZZ</name>
<evidence type="ECO:0000313" key="1">
    <source>
        <dbReference type="EMBL" id="SVD07843.1"/>
    </source>
</evidence>
<reference evidence="1" key="1">
    <citation type="submission" date="2018-05" db="EMBL/GenBank/DDBJ databases">
        <authorList>
            <person name="Lanie J.A."/>
            <person name="Ng W.-L."/>
            <person name="Kazmierczak K.M."/>
            <person name="Andrzejewski T.M."/>
            <person name="Davidsen T.M."/>
            <person name="Wayne K.J."/>
            <person name="Tettelin H."/>
            <person name="Glass J.I."/>
            <person name="Rusch D."/>
            <person name="Podicherti R."/>
            <person name="Tsui H.-C.T."/>
            <person name="Winkler M.E."/>
        </authorList>
    </citation>
    <scope>NUCLEOTIDE SEQUENCE</scope>
</reference>